<dbReference type="GO" id="GO:0005743">
    <property type="term" value="C:mitochondrial inner membrane"/>
    <property type="evidence" value="ECO:0007669"/>
    <property type="project" value="UniProtKB-SubCell"/>
</dbReference>
<dbReference type="InterPro" id="IPR026120">
    <property type="entry name" value="TMEM11"/>
</dbReference>
<organism evidence="9 10">
    <name type="scientific">Odynerus spinipes</name>
    <dbReference type="NCBI Taxonomy" id="1348599"/>
    <lineage>
        <taxon>Eukaryota</taxon>
        <taxon>Metazoa</taxon>
        <taxon>Ecdysozoa</taxon>
        <taxon>Arthropoda</taxon>
        <taxon>Hexapoda</taxon>
        <taxon>Insecta</taxon>
        <taxon>Pterygota</taxon>
        <taxon>Neoptera</taxon>
        <taxon>Endopterygota</taxon>
        <taxon>Hymenoptera</taxon>
        <taxon>Apocrita</taxon>
        <taxon>Aculeata</taxon>
        <taxon>Vespoidea</taxon>
        <taxon>Vespidae</taxon>
        <taxon>Eumeninae</taxon>
        <taxon>Odynerus</taxon>
    </lineage>
</organism>
<name>A0AAD9RKE1_9HYME</name>
<reference evidence="9" key="2">
    <citation type="journal article" date="2023" name="Commun. Biol.">
        <title>Intrasexual cuticular hydrocarbon dimorphism in a wasp sheds light on hydrocarbon biosynthesis genes in Hymenoptera.</title>
        <authorList>
            <person name="Moris V.C."/>
            <person name="Podsiadlowski L."/>
            <person name="Martin S."/>
            <person name="Oeyen J.P."/>
            <person name="Donath A."/>
            <person name="Petersen M."/>
            <person name="Wilbrandt J."/>
            <person name="Misof B."/>
            <person name="Liedtke D."/>
            <person name="Thamm M."/>
            <person name="Scheiner R."/>
            <person name="Schmitt T."/>
            <person name="Niehuis O."/>
        </authorList>
    </citation>
    <scope>NUCLEOTIDE SEQUENCE</scope>
    <source>
        <strain evidence="9">GBR_01_08_01A</strain>
    </source>
</reference>
<proteinExistence type="inferred from homology"/>
<dbReference type="Proteomes" id="UP001258017">
    <property type="component" value="Unassembled WGS sequence"/>
</dbReference>
<comment type="similarity">
    <text evidence="3">Belongs to the TMEM11 family.</text>
</comment>
<evidence type="ECO:0000256" key="3">
    <source>
        <dbReference type="ARBA" id="ARBA00006060"/>
    </source>
</evidence>
<evidence type="ECO:0008006" key="11">
    <source>
        <dbReference type="Google" id="ProtNLM"/>
    </source>
</evidence>
<evidence type="ECO:0000256" key="8">
    <source>
        <dbReference type="ARBA" id="ARBA00023136"/>
    </source>
</evidence>
<evidence type="ECO:0000313" key="10">
    <source>
        <dbReference type="Proteomes" id="UP001258017"/>
    </source>
</evidence>
<evidence type="ECO:0000256" key="5">
    <source>
        <dbReference type="ARBA" id="ARBA00022792"/>
    </source>
</evidence>
<keyword evidence="10" id="KW-1185">Reference proteome</keyword>
<keyword evidence="7" id="KW-0496">Mitochondrion</keyword>
<comment type="caution">
    <text evidence="9">The sequence shown here is derived from an EMBL/GenBank/DDBJ whole genome shotgun (WGS) entry which is preliminary data.</text>
</comment>
<keyword evidence="8" id="KW-0472">Membrane</keyword>
<dbReference type="Pfam" id="PF14972">
    <property type="entry name" value="Mito_morph_reg"/>
    <property type="match status" value="1"/>
</dbReference>
<accession>A0AAD9RKE1</accession>
<dbReference type="PANTHER" id="PTHR15099:SF2">
    <property type="entry name" value="TRANSMEMBRANE PROTEIN 11, MITOCHONDRIAL"/>
    <property type="match status" value="1"/>
</dbReference>
<evidence type="ECO:0000256" key="2">
    <source>
        <dbReference type="ARBA" id="ARBA00004448"/>
    </source>
</evidence>
<sequence length="212" mass="23771">MVDKAVDRDDNSKVAIIREVYDSENAHETFEYELERALESECTLIIIEPSKLGDETSRWITVGNCLHKTATLSGLAAIATGLIWDDRPYICGTLGFVSLITCGLYTLSWQFDPCCQYQVETDTSKLPHPEVLTMLAPSFPTFLVRKDDTRRRILHTTVTLAAISIKARKGPCDISSTIEARPSIGFFILGETQYHICLYSGDFVIHKMCILT</sequence>
<dbReference type="EMBL" id="JAIFRP010000046">
    <property type="protein sequence ID" value="KAK2580776.1"/>
    <property type="molecule type" value="Genomic_DNA"/>
</dbReference>
<evidence type="ECO:0000256" key="7">
    <source>
        <dbReference type="ARBA" id="ARBA00023128"/>
    </source>
</evidence>
<dbReference type="AlphaFoldDB" id="A0AAD9RKE1"/>
<protein>
    <recommendedName>
        <fullName evidence="11">Transmembrane protein 11</fullName>
    </recommendedName>
</protein>
<reference evidence="9" key="1">
    <citation type="submission" date="2021-08" db="EMBL/GenBank/DDBJ databases">
        <authorList>
            <person name="Misof B."/>
            <person name="Oliver O."/>
            <person name="Podsiadlowski L."/>
            <person name="Donath A."/>
            <person name="Peters R."/>
            <person name="Mayer C."/>
            <person name="Rust J."/>
            <person name="Gunkel S."/>
            <person name="Lesny P."/>
            <person name="Martin S."/>
            <person name="Oeyen J.P."/>
            <person name="Petersen M."/>
            <person name="Panagiotis P."/>
            <person name="Wilbrandt J."/>
            <person name="Tanja T."/>
        </authorList>
    </citation>
    <scope>NUCLEOTIDE SEQUENCE</scope>
    <source>
        <strain evidence="9">GBR_01_08_01A</strain>
        <tissue evidence="9">Thorax + abdomen</tissue>
    </source>
</reference>
<keyword evidence="4" id="KW-0812">Transmembrane</keyword>
<evidence type="ECO:0000313" key="9">
    <source>
        <dbReference type="EMBL" id="KAK2580776.1"/>
    </source>
</evidence>
<gene>
    <name evidence="9" type="ORF">KPH14_011511</name>
</gene>
<keyword evidence="6" id="KW-1133">Transmembrane helix</keyword>
<evidence type="ECO:0000256" key="6">
    <source>
        <dbReference type="ARBA" id="ARBA00022989"/>
    </source>
</evidence>
<dbReference type="PANTHER" id="PTHR15099">
    <property type="entry name" value="PROTEIN PM1"/>
    <property type="match status" value="1"/>
</dbReference>
<dbReference type="GO" id="GO:0007007">
    <property type="term" value="P:inner mitochondrial membrane organization"/>
    <property type="evidence" value="ECO:0007669"/>
    <property type="project" value="TreeGrafter"/>
</dbReference>
<comment type="subcellular location">
    <subcellularLocation>
        <location evidence="2">Mitochondrion inner membrane</location>
        <topology evidence="2">Multi-pass membrane protein</topology>
    </subcellularLocation>
</comment>
<keyword evidence="5" id="KW-0999">Mitochondrion inner membrane</keyword>
<comment type="function">
    <text evidence="1">Plays a role in mitochondrial morphogenesis.</text>
</comment>
<evidence type="ECO:0000256" key="4">
    <source>
        <dbReference type="ARBA" id="ARBA00022692"/>
    </source>
</evidence>
<evidence type="ECO:0000256" key="1">
    <source>
        <dbReference type="ARBA" id="ARBA00002812"/>
    </source>
</evidence>